<protein>
    <recommendedName>
        <fullName evidence="4">Reverse transcriptase domain-containing protein</fullName>
    </recommendedName>
</protein>
<dbReference type="AlphaFoldDB" id="A0A2N5TH59"/>
<dbReference type="PANTHER" id="PTHR33481">
    <property type="entry name" value="REVERSE TRANSCRIPTASE"/>
    <property type="match status" value="1"/>
</dbReference>
<dbReference type="PANTHER" id="PTHR33481:SF1">
    <property type="entry name" value="ENDONUCLEASE_EXONUCLEASE_PHOSPHATASE DOMAIN-CONTAINING PROTEIN-RELATED"/>
    <property type="match status" value="1"/>
</dbReference>
<organism evidence="2 3">
    <name type="scientific">Puccinia coronata f. sp. avenae</name>
    <dbReference type="NCBI Taxonomy" id="200324"/>
    <lineage>
        <taxon>Eukaryota</taxon>
        <taxon>Fungi</taxon>
        <taxon>Dikarya</taxon>
        <taxon>Basidiomycota</taxon>
        <taxon>Pucciniomycotina</taxon>
        <taxon>Pucciniomycetes</taxon>
        <taxon>Pucciniales</taxon>
        <taxon>Pucciniaceae</taxon>
        <taxon>Puccinia</taxon>
    </lineage>
</organism>
<gene>
    <name evidence="2" type="ORF">PCASD_25896</name>
</gene>
<comment type="caution">
    <text evidence="2">The sequence shown here is derived from an EMBL/GenBank/DDBJ whole genome shotgun (WGS) entry which is preliminary data.</text>
</comment>
<sequence length="1031" mass="114656">MGSTRTPSPWAQNLVDTAEGCGFRLANVPNEPTSFPLNGQRPGVLDLAFFDPAATQVTVWKRLLKHKVLDHAPIALGATFTNATTREFRGYNWEKTNWERVANLLPAVVAINSEEDFNHAYHTLIHSLQQATPSRRINKWSRPWWNENLKEMRRVVNKRRKDLHAQKCNEHTYHAARNSYLRSIKKAKADWWNNTLLDTTPTTMWKTIQSAFPKPPAALPVINGNEIKAAIAAIPASSAPGDDTLTTTVWKNLHIVRPDYLTAMTDWSLRSRTLPALLKQVLAVVIPKADKPDYSVPKAYRMISLLPTLSKLQRLDSLQLLFSSMCKALLTKSCTLDLAEIMTENGFPPYLVDWIQSYLSCRAVKISDGAATEPSFTPIQYEEANPPRLKVSYVDDFALLAVSESWRHNATFLSTAANELQRQANRSGMNFDISKTELFHFPSNRTLVPRHHSIGSGGSMRAGYHIETRATKARKALYRIAPLLKKLRPETASRLVKALIIPSLTFGIEVFTRAHINHDEQTPLRQCLRAAAKLITGGWEATETRAMCAEAGLPAPDPLIKRCAILAACRLILQHVPWFQLCSQVDQVHAPPRLKYLQLDGSEPYPTVGRPNKPNPTNEGSNVQILHTPTQHGHHYNWTKGPPPSTPCEMGHHCPTWAWLVPTIPQPNRPTQWQMSLVPHTLCNREHLLMTCRAKPNNTDELMVTSPSTNLYYRVPLREPWVSPQAPALCRCSDLVSEGPQTVHYTLLRRLIVSATTMASRTPPVTLIPRCETPGNLVSISCNPLPASVRPVIPPVPPSLLRSHPRCPQCWSLVLPWHLTLPIPDKRHTSPEMPQSSQNLSPLMAPVTSSPGLLCDVLIFNSDPPDTTPMQQRFLCCSYLTGSAAAWFDPHMDKTTGTCLCHLCWTTVLACSVAIANKLLLPLGTPTWTNPLCLDRDWNCCWTHGLVPSQPNSPEAWTHLPGTPKYRDDNGLCRYCGGAGHWAPTALLVNGLRDQHHGPRSSSSSSVPGFAPPAAAAAPATTPAPLYEAKN</sequence>
<proteinExistence type="predicted"/>
<accession>A0A2N5TH59</accession>
<evidence type="ECO:0008006" key="4">
    <source>
        <dbReference type="Google" id="ProtNLM"/>
    </source>
</evidence>
<name>A0A2N5TH59_9BASI</name>
<dbReference type="Proteomes" id="UP000235392">
    <property type="component" value="Unassembled WGS sequence"/>
</dbReference>
<feature type="region of interest" description="Disordered" evidence="1">
    <location>
        <begin position="993"/>
        <end position="1031"/>
    </location>
</feature>
<dbReference type="EMBL" id="PGCI01000596">
    <property type="protein sequence ID" value="PLW24845.1"/>
    <property type="molecule type" value="Genomic_DNA"/>
</dbReference>
<feature type="compositionally biased region" description="Low complexity" evidence="1">
    <location>
        <begin position="1001"/>
        <end position="1025"/>
    </location>
</feature>
<evidence type="ECO:0000256" key="1">
    <source>
        <dbReference type="SAM" id="MobiDB-lite"/>
    </source>
</evidence>
<evidence type="ECO:0000313" key="3">
    <source>
        <dbReference type="Proteomes" id="UP000235392"/>
    </source>
</evidence>
<evidence type="ECO:0000313" key="2">
    <source>
        <dbReference type="EMBL" id="PLW24845.1"/>
    </source>
</evidence>
<reference evidence="2 3" key="1">
    <citation type="submission" date="2017-11" db="EMBL/GenBank/DDBJ databases">
        <title>De novo assembly and phasing of dikaryotic genomes from two isolates of Puccinia coronata f. sp. avenae, the causal agent of oat crown rust.</title>
        <authorList>
            <person name="Miller M.E."/>
            <person name="Zhang Y."/>
            <person name="Omidvar V."/>
            <person name="Sperschneider J."/>
            <person name="Schwessinger B."/>
            <person name="Raley C."/>
            <person name="Palmer J.M."/>
            <person name="Garnica D."/>
            <person name="Upadhyaya N."/>
            <person name="Rathjen J."/>
            <person name="Taylor J.M."/>
            <person name="Park R.F."/>
            <person name="Dodds P.N."/>
            <person name="Hirsch C.D."/>
            <person name="Kianian S.F."/>
            <person name="Figueroa M."/>
        </authorList>
    </citation>
    <scope>NUCLEOTIDE SEQUENCE [LARGE SCALE GENOMIC DNA]</scope>
    <source>
        <strain evidence="2">12SD80</strain>
    </source>
</reference>